<evidence type="ECO:0000313" key="2">
    <source>
        <dbReference type="EMBL" id="ATE76788.1"/>
    </source>
</evidence>
<dbReference type="RefSeq" id="WP_019579925.1">
    <property type="nucleotide sequence ID" value="NZ_CP023466.1"/>
</dbReference>
<protein>
    <submittedName>
        <fullName evidence="2">Antibiotic biosynthesis monooxygenase</fullName>
    </submittedName>
</protein>
<keyword evidence="2" id="KW-0560">Oxidoreductase</keyword>
<accession>A0AB33E8W1</accession>
<organism evidence="2 3">
    <name type="scientific">Pseudomonas frederiksbergensis</name>
    <dbReference type="NCBI Taxonomy" id="104087"/>
    <lineage>
        <taxon>Bacteria</taxon>
        <taxon>Pseudomonadati</taxon>
        <taxon>Pseudomonadota</taxon>
        <taxon>Gammaproteobacteria</taxon>
        <taxon>Pseudomonadales</taxon>
        <taxon>Pseudomonadaceae</taxon>
        <taxon>Pseudomonas</taxon>
    </lineage>
</organism>
<dbReference type="EMBL" id="CP023466">
    <property type="protein sequence ID" value="ATE76788.1"/>
    <property type="molecule type" value="Genomic_DNA"/>
</dbReference>
<reference evidence="2 3" key="1">
    <citation type="submission" date="2017-09" db="EMBL/GenBank/DDBJ databases">
        <title>Complete Genome sequence of Lysobacter capsici KNU-15.</title>
        <authorList>
            <person name="Kim M.-C."/>
            <person name="Yi H."/>
            <person name="Lee D.-W."/>
            <person name="Shin J.-H."/>
        </authorList>
    </citation>
    <scope>NUCLEOTIDE SEQUENCE [LARGE SCALE GENOMIC DNA]</scope>
    <source>
        <strain evidence="2 3">KNU-15</strain>
    </source>
</reference>
<dbReference type="InterPro" id="IPR007138">
    <property type="entry name" value="ABM_dom"/>
</dbReference>
<evidence type="ECO:0000313" key="3">
    <source>
        <dbReference type="Proteomes" id="UP000218385"/>
    </source>
</evidence>
<keyword evidence="2" id="KW-0503">Monooxygenase</keyword>
<dbReference type="Proteomes" id="UP000218385">
    <property type="component" value="Chromosome"/>
</dbReference>
<feature type="domain" description="ABM" evidence="1">
    <location>
        <begin position="1"/>
        <end position="88"/>
    </location>
</feature>
<dbReference type="GO" id="GO:0004497">
    <property type="term" value="F:monooxygenase activity"/>
    <property type="evidence" value="ECO:0007669"/>
    <property type="project" value="UniProtKB-KW"/>
</dbReference>
<evidence type="ECO:0000259" key="1">
    <source>
        <dbReference type="PROSITE" id="PS51725"/>
    </source>
</evidence>
<dbReference type="PROSITE" id="PS51725">
    <property type="entry name" value="ABM"/>
    <property type="match status" value="1"/>
</dbReference>
<dbReference type="InterPro" id="IPR011008">
    <property type="entry name" value="Dimeric_a/b-barrel"/>
</dbReference>
<sequence length="112" mass="12895">MYIASFIYKPGQRDEEFNRLSTLIDEVAISIEGFVGTQSWCSADGELVNASYYWQDEASIREFASHPKHLEAKRQYRKWYAGYQVVIAKVERAYGDDSFELFVPNGRRAANA</sequence>
<name>A0AB33E8W1_9PSED</name>
<proteinExistence type="predicted"/>
<dbReference type="Gene3D" id="3.30.70.100">
    <property type="match status" value="1"/>
</dbReference>
<dbReference type="AlphaFoldDB" id="A0AB33E8W1"/>
<gene>
    <name evidence="2" type="ORF">CNN82_10270</name>
</gene>
<dbReference type="SUPFAM" id="SSF54909">
    <property type="entry name" value="Dimeric alpha+beta barrel"/>
    <property type="match status" value="1"/>
</dbReference>